<feature type="coiled-coil region" evidence="5">
    <location>
        <begin position="714"/>
        <end position="796"/>
    </location>
</feature>
<dbReference type="PANTHER" id="PTHR19848">
    <property type="entry name" value="WD40 REPEAT PROTEIN"/>
    <property type="match status" value="1"/>
</dbReference>
<dbReference type="InterPro" id="IPR019734">
    <property type="entry name" value="TPR_rpt"/>
</dbReference>
<dbReference type="InterPro" id="IPR015943">
    <property type="entry name" value="WD40/YVTN_repeat-like_dom_sf"/>
</dbReference>
<organism evidence="7 8">
    <name type="scientific">Thalassiosira oceanica</name>
    <name type="common">Marine diatom</name>
    <dbReference type="NCBI Taxonomy" id="159749"/>
    <lineage>
        <taxon>Eukaryota</taxon>
        <taxon>Sar</taxon>
        <taxon>Stramenopiles</taxon>
        <taxon>Ochrophyta</taxon>
        <taxon>Bacillariophyta</taxon>
        <taxon>Coscinodiscophyceae</taxon>
        <taxon>Thalassiosirophycidae</taxon>
        <taxon>Thalassiosirales</taxon>
        <taxon>Thalassiosiraceae</taxon>
        <taxon>Thalassiosira</taxon>
    </lineage>
</organism>
<dbReference type="OrthoDB" id="190105at2759"/>
<keyword evidence="4" id="KW-0802">TPR repeat</keyword>
<evidence type="ECO:0000313" key="8">
    <source>
        <dbReference type="Proteomes" id="UP000266841"/>
    </source>
</evidence>
<dbReference type="eggNOG" id="KOG0274">
    <property type="taxonomic scope" value="Eukaryota"/>
</dbReference>
<evidence type="ECO:0000256" key="2">
    <source>
        <dbReference type="ARBA" id="ARBA00022737"/>
    </source>
</evidence>
<evidence type="ECO:0000256" key="1">
    <source>
        <dbReference type="ARBA" id="ARBA00022574"/>
    </source>
</evidence>
<dbReference type="SUPFAM" id="SSF50978">
    <property type="entry name" value="WD40 repeat-like"/>
    <property type="match status" value="1"/>
</dbReference>
<dbReference type="PROSITE" id="PS50005">
    <property type="entry name" value="TPR"/>
    <property type="match status" value="1"/>
</dbReference>
<dbReference type="InterPro" id="IPR011990">
    <property type="entry name" value="TPR-like_helical_dom_sf"/>
</dbReference>
<keyword evidence="8" id="KW-1185">Reference proteome</keyword>
<dbReference type="InterPro" id="IPR001680">
    <property type="entry name" value="WD40_rpt"/>
</dbReference>
<dbReference type="InterPro" id="IPR003961">
    <property type="entry name" value="FN3_dom"/>
</dbReference>
<evidence type="ECO:0000256" key="3">
    <source>
        <dbReference type="PROSITE-ProRule" id="PRU00221"/>
    </source>
</evidence>
<evidence type="ECO:0000256" key="4">
    <source>
        <dbReference type="PROSITE-ProRule" id="PRU00339"/>
    </source>
</evidence>
<name>K0S1W5_THAOC</name>
<dbReference type="InterPro" id="IPR036322">
    <property type="entry name" value="WD40_repeat_dom_sf"/>
</dbReference>
<feature type="repeat" description="TPR" evidence="4">
    <location>
        <begin position="636"/>
        <end position="669"/>
    </location>
</feature>
<dbReference type="AlphaFoldDB" id="K0S1W5"/>
<dbReference type="EMBL" id="AGNL01038974">
    <property type="protein sequence ID" value="EJK52917.1"/>
    <property type="molecule type" value="Genomic_DNA"/>
</dbReference>
<sequence length="1148" mass="127674">MMRASLEMPGQTGETSNPPVDVSIKRLDAKKWPLMRRAEHQFRLDAQHEKYSSELTRVRRRNRLALASISQQEERLKRISSLLRDANSDAEGESDNGHVQLKDDRQDCSVTRLMPCDEDGADTVTTATAGEEKVDSRDLRSIAPTASCCDETAVRGDTERGRPESAGTSRTCGLQPIKDFTIVDVAHDSFTVRWEVDDNIKPTIVDYEVCYTRPSGDDDGQHEQVTLRLSRWCLGEPVPDGQFVIGQLETCAEHRGISMRCLSSSRGWSDFCAPIECVTTLSKGEWIERDDELFPYLFDICHVDDEYQTRRGQFMYRISYIKESIKRLEQVRESIPAKQLSLATDMKKTEKRLHALTDEIERVSKWARGGAKDSMRSYSRLISVLQQETAVTKVGARTSEVSGEHCARQSGHNSTSQGIRDLCGRDREESKCPKRAQGGPAPVRQAPRNIGEVLRSVAALSRRRVFEKVWPKLCALISVEERPMLSGRNLDSAVRGVGDRLLRSAERFVDQSVVATGKLMAELHDFTRDNCAVREGSAPLNLLPTEDRESVAKASLLFSSGLSESALRLLSDLLSKMASPSYFDGMEQSAAIHLHAEVNGKVAEVHLRLGSVEVAIVYFGRQLELANEMSLRCQRAAAFVGLGKCYIEKGDFKYAESFLEESLDVIADDARKIEVYSNLQICCESLGRQQKAAELEHKIKQMNMSSWDTSRPNVEKARRDLLAMQQRLVDVTNEEAKLTTLEVKSAKLVKLQCRLKDKKEEIDDIAHTLQELTALSHELESGIQELEREIKNATMSKKKRVMSRLIQGTSQDVRTSELLLRHREKLKLVRSQLDDCMADVFDHEMKLHNAKDDLRSLEEDIQLEQSPLMVRVLNRREYGNMSMDTNVATGHGDGDDYIVSSEGSAVYVHSLISGQLTNVLLGNERQCGSACVVTALCYQGNRVYTGTRNHLVVSWDLSKLDVPAFVGKGHEAAVTSISGDDKRVISGGADKLILIWNAVSGNLLYRVPGHSRGIHHIRVGPDWFVSASFGNIFVWDVVSGDGLGVVNQVDCKSRLSLDSGDATALHYNKLELVCGDSIGKVSTMWIESGEIVQSSQVHEGKITCLEVSSTWAITAGVDMTMGTTCGHQANSLTDVRQSSGPQIGTSSV</sequence>
<feature type="region of interest" description="Disordered" evidence="6">
    <location>
        <begin position="426"/>
        <end position="447"/>
    </location>
</feature>
<reference evidence="7 8" key="1">
    <citation type="journal article" date="2012" name="Genome Biol.">
        <title>Genome and low-iron response of an oceanic diatom adapted to chronic iron limitation.</title>
        <authorList>
            <person name="Lommer M."/>
            <person name="Specht M."/>
            <person name="Roy A.S."/>
            <person name="Kraemer L."/>
            <person name="Andreson R."/>
            <person name="Gutowska M.A."/>
            <person name="Wolf J."/>
            <person name="Bergner S.V."/>
            <person name="Schilhabel M.B."/>
            <person name="Klostermeier U.C."/>
            <person name="Beiko R.G."/>
            <person name="Rosenstiel P."/>
            <person name="Hippler M."/>
            <person name="Laroche J."/>
        </authorList>
    </citation>
    <scope>NUCLEOTIDE SEQUENCE [LARGE SCALE GENOMIC DNA]</scope>
    <source>
        <strain evidence="7 8">CCMP1005</strain>
    </source>
</reference>
<keyword evidence="5" id="KW-0175">Coiled coil</keyword>
<keyword evidence="1 3" id="KW-0853">WD repeat</keyword>
<dbReference type="SMART" id="SM00320">
    <property type="entry name" value="WD40"/>
    <property type="match status" value="4"/>
</dbReference>
<dbReference type="CDD" id="cd00063">
    <property type="entry name" value="FN3"/>
    <property type="match status" value="1"/>
</dbReference>
<gene>
    <name evidence="7" type="ORF">THAOC_27752</name>
</gene>
<feature type="region of interest" description="Disordered" evidence="6">
    <location>
        <begin position="1"/>
        <end position="21"/>
    </location>
</feature>
<dbReference type="SUPFAM" id="SSF48452">
    <property type="entry name" value="TPR-like"/>
    <property type="match status" value="1"/>
</dbReference>
<accession>K0S1W5</accession>
<dbReference type="Gene3D" id="2.130.10.10">
    <property type="entry name" value="YVTN repeat-like/Quinoprotein amine dehydrogenase"/>
    <property type="match status" value="1"/>
</dbReference>
<evidence type="ECO:0000313" key="7">
    <source>
        <dbReference type="EMBL" id="EJK52917.1"/>
    </source>
</evidence>
<evidence type="ECO:0000256" key="5">
    <source>
        <dbReference type="SAM" id="Coils"/>
    </source>
</evidence>
<dbReference type="Proteomes" id="UP000266841">
    <property type="component" value="Unassembled WGS sequence"/>
</dbReference>
<feature type="repeat" description="WD" evidence="3">
    <location>
        <begin position="967"/>
        <end position="1006"/>
    </location>
</feature>
<dbReference type="Gene3D" id="1.25.40.10">
    <property type="entry name" value="Tetratricopeptide repeat domain"/>
    <property type="match status" value="1"/>
</dbReference>
<keyword evidence="2" id="KW-0677">Repeat</keyword>
<protein>
    <submittedName>
        <fullName evidence="7">Uncharacterized protein</fullName>
    </submittedName>
</protein>
<comment type="caution">
    <text evidence="7">The sequence shown here is derived from an EMBL/GenBank/DDBJ whole genome shotgun (WGS) entry which is preliminary data.</text>
</comment>
<dbReference type="OMA" id="CHANLLA"/>
<proteinExistence type="predicted"/>
<dbReference type="Pfam" id="PF00400">
    <property type="entry name" value="WD40"/>
    <property type="match status" value="1"/>
</dbReference>
<evidence type="ECO:0000256" key="6">
    <source>
        <dbReference type="SAM" id="MobiDB-lite"/>
    </source>
</evidence>
<dbReference type="PANTHER" id="PTHR19848:SF8">
    <property type="entry name" value="F-BOX AND WD REPEAT DOMAIN CONTAINING 7"/>
    <property type="match status" value="1"/>
</dbReference>
<dbReference type="PROSITE" id="PS50082">
    <property type="entry name" value="WD_REPEATS_2"/>
    <property type="match status" value="1"/>
</dbReference>